<dbReference type="InterPro" id="IPR029063">
    <property type="entry name" value="SAM-dependent_MTases_sf"/>
</dbReference>
<sequence length="343" mass="38278">MASFGEKLGGIVTSSFVGYALSMCKETGILQVLIESRTPLTSQEVADSKELKERYVRELLNCLATAELVNVSTNEAGALVYHIQEEEKKVFKTPLMPFMSFLSAFRRVYDTVKDCIPVSGPYGARYSEEVHNVIEEFSVCHQELFVDGFLNRVEGLRERLESGIEVIEVGCGRGRLLAMFAQMFPKSTFVASDNVPSLLARLEDTLGHIPNIRFELLDLCCQSDQSVKQYDWVYCVDVIHDLPNPPEALEAIKKLVKNYDGLFTIIDILTSGSPISDKGNMHVASIYAASSFMCVPESFQRKESYALGACWGKRTALDVITAAGFKVKDIDLENNFVLYICKL</sequence>
<dbReference type="EMBL" id="CAJHNH020001033">
    <property type="protein sequence ID" value="CAG5121175.1"/>
    <property type="molecule type" value="Genomic_DNA"/>
</dbReference>
<accession>A0A8S3YZQ3</accession>
<evidence type="ECO:0000313" key="4">
    <source>
        <dbReference type="Proteomes" id="UP000678393"/>
    </source>
</evidence>
<reference evidence="3" key="1">
    <citation type="submission" date="2021-04" db="EMBL/GenBank/DDBJ databases">
        <authorList>
            <consortium name="Molecular Ecology Group"/>
        </authorList>
    </citation>
    <scope>NUCLEOTIDE SEQUENCE</scope>
</reference>
<gene>
    <name evidence="3" type="ORF">CUNI_LOCUS6733</name>
</gene>
<evidence type="ECO:0000259" key="1">
    <source>
        <dbReference type="Pfam" id="PF08242"/>
    </source>
</evidence>
<name>A0A8S3YZQ3_9EUPU</name>
<evidence type="ECO:0000313" key="3">
    <source>
        <dbReference type="EMBL" id="CAG5121175.1"/>
    </source>
</evidence>
<organism evidence="3 4">
    <name type="scientific">Candidula unifasciata</name>
    <dbReference type="NCBI Taxonomy" id="100452"/>
    <lineage>
        <taxon>Eukaryota</taxon>
        <taxon>Metazoa</taxon>
        <taxon>Spiralia</taxon>
        <taxon>Lophotrochozoa</taxon>
        <taxon>Mollusca</taxon>
        <taxon>Gastropoda</taxon>
        <taxon>Heterobranchia</taxon>
        <taxon>Euthyneura</taxon>
        <taxon>Panpulmonata</taxon>
        <taxon>Eupulmonata</taxon>
        <taxon>Stylommatophora</taxon>
        <taxon>Helicina</taxon>
        <taxon>Helicoidea</taxon>
        <taxon>Geomitridae</taxon>
        <taxon>Candidula</taxon>
    </lineage>
</organism>
<dbReference type="OrthoDB" id="506498at2759"/>
<dbReference type="SUPFAM" id="SSF53335">
    <property type="entry name" value="S-adenosyl-L-methionine-dependent methyltransferases"/>
    <property type="match status" value="1"/>
</dbReference>
<dbReference type="InterPro" id="IPR036388">
    <property type="entry name" value="WH-like_DNA-bd_sf"/>
</dbReference>
<protein>
    <recommendedName>
        <fullName evidence="5">Methyltransferase domain-containing protein</fullName>
    </recommendedName>
</protein>
<feature type="domain" description="S-adenosylmethionine-dependent methyltransferase Rv2258c-like winged HTH" evidence="2">
    <location>
        <begin position="18"/>
        <end position="76"/>
    </location>
</feature>
<dbReference type="InterPro" id="IPR053173">
    <property type="entry name" value="SAM-binding_MTase"/>
</dbReference>
<keyword evidence="4" id="KW-1185">Reference proteome</keyword>
<dbReference type="Gene3D" id="1.10.10.10">
    <property type="entry name" value="Winged helix-like DNA-binding domain superfamily/Winged helix DNA-binding domain"/>
    <property type="match status" value="1"/>
</dbReference>
<comment type="caution">
    <text evidence="3">The sequence shown here is derived from an EMBL/GenBank/DDBJ whole genome shotgun (WGS) entry which is preliminary data.</text>
</comment>
<evidence type="ECO:0008006" key="5">
    <source>
        <dbReference type="Google" id="ProtNLM"/>
    </source>
</evidence>
<proteinExistence type="predicted"/>
<feature type="domain" description="Methyltransferase type 12" evidence="1">
    <location>
        <begin position="167"/>
        <end position="258"/>
    </location>
</feature>
<dbReference type="Gene3D" id="3.40.50.150">
    <property type="entry name" value="Vaccinia Virus protein VP39"/>
    <property type="match status" value="1"/>
</dbReference>
<dbReference type="Pfam" id="PF21320">
    <property type="entry name" value="WHD_Rv2258c"/>
    <property type="match status" value="1"/>
</dbReference>
<dbReference type="AlphaFoldDB" id="A0A8S3YZQ3"/>
<dbReference type="PANTHER" id="PTHR45128:SF1">
    <property type="entry name" value="S-ADENOSYLMETHIONINE-DEPENDENT METHYLTRANSFERASE RV2258C"/>
    <property type="match status" value="1"/>
</dbReference>
<dbReference type="PANTHER" id="PTHR45128">
    <property type="entry name" value="METHYLTRANSFERASE TYPE 11"/>
    <property type="match status" value="1"/>
</dbReference>
<dbReference type="InterPro" id="IPR048711">
    <property type="entry name" value="WHD_Rv2258c"/>
</dbReference>
<evidence type="ECO:0000259" key="2">
    <source>
        <dbReference type="Pfam" id="PF21320"/>
    </source>
</evidence>
<dbReference type="InterPro" id="IPR013217">
    <property type="entry name" value="Methyltransf_12"/>
</dbReference>
<dbReference type="Pfam" id="PF08242">
    <property type="entry name" value="Methyltransf_12"/>
    <property type="match status" value="1"/>
</dbReference>
<dbReference type="Proteomes" id="UP000678393">
    <property type="component" value="Unassembled WGS sequence"/>
</dbReference>